<accession>A0ACC2T0D6</accession>
<name>A0ACC2T0D6_9FUNG</name>
<evidence type="ECO:0000313" key="1">
    <source>
        <dbReference type="EMBL" id="KAJ9068023.1"/>
    </source>
</evidence>
<organism evidence="1 2">
    <name type="scientific">Entomophthora muscae</name>
    <dbReference type="NCBI Taxonomy" id="34485"/>
    <lineage>
        <taxon>Eukaryota</taxon>
        <taxon>Fungi</taxon>
        <taxon>Fungi incertae sedis</taxon>
        <taxon>Zoopagomycota</taxon>
        <taxon>Entomophthoromycotina</taxon>
        <taxon>Entomophthoromycetes</taxon>
        <taxon>Entomophthorales</taxon>
        <taxon>Entomophthoraceae</taxon>
        <taxon>Entomophthora</taxon>
    </lineage>
</organism>
<gene>
    <name evidence="1" type="ORF">DSO57_1032943</name>
</gene>
<reference evidence="1" key="1">
    <citation type="submission" date="2022-04" db="EMBL/GenBank/DDBJ databases">
        <title>Genome of the entomopathogenic fungus Entomophthora muscae.</title>
        <authorList>
            <person name="Elya C."/>
            <person name="Lovett B.R."/>
            <person name="Lee E."/>
            <person name="Macias A.M."/>
            <person name="Hajek A.E."/>
            <person name="De Bivort B.L."/>
            <person name="Kasson M.T."/>
            <person name="De Fine Licht H.H."/>
            <person name="Stajich J.E."/>
        </authorList>
    </citation>
    <scope>NUCLEOTIDE SEQUENCE</scope>
    <source>
        <strain evidence="1">Berkeley</strain>
    </source>
</reference>
<evidence type="ECO:0000313" key="2">
    <source>
        <dbReference type="Proteomes" id="UP001165960"/>
    </source>
</evidence>
<keyword evidence="2" id="KW-1185">Reference proteome</keyword>
<proteinExistence type="predicted"/>
<sequence>MLKWRTLLPDPSAAGTFSWADFTPEDAAEWYDTGATAGEATIITQGGWNPATVINWLQSNNLKYGDINKFIHPTISPALAVEWKSHGFSATEAIQWANIAIQVDLARKLRNMKIHPSVVSDYLNSGYTIDESIEYMIKRTPLKSAPSPKTRDKTDNLLYSERVKKGLETELTKEGFIPFEDFIREHTAQGNPYKTAPRSSINFAICIYVNNLTKGSITQCKDAIYNALDSHFPDQQVDSYWSATDGYLDIGFDNAEMREEALALEIYHDGARLKIETTRYSKQRAKWVTFSNLPTNRDRDWVKEAILTGLSYYGEIKEVMVEGSNKAKCMRPKVIHALLDMAPIVKSRQTQLPRFIRLPGCTDTVTYVEPKSKRPVCRFCFQMGHTAFNCNHKKGVHHSEIDQDKTNGVTKVQKKVFLRPKPVWWLPTGVTDLLDMQAIQQSMATRHKEDHARVENLTNQDKTTDHIDPSTPVLVHIDEEPTVEERTIHPGYT</sequence>
<dbReference type="EMBL" id="QTSX02003803">
    <property type="protein sequence ID" value="KAJ9068023.1"/>
    <property type="molecule type" value="Genomic_DNA"/>
</dbReference>
<dbReference type="Proteomes" id="UP001165960">
    <property type="component" value="Unassembled WGS sequence"/>
</dbReference>
<protein>
    <submittedName>
        <fullName evidence="1">Uncharacterized protein</fullName>
    </submittedName>
</protein>
<comment type="caution">
    <text evidence="1">The sequence shown here is derived from an EMBL/GenBank/DDBJ whole genome shotgun (WGS) entry which is preliminary data.</text>
</comment>